<keyword evidence="2" id="KW-1185">Reference proteome</keyword>
<dbReference type="AlphaFoldDB" id="A0A917DLL5"/>
<evidence type="ECO:0000313" key="1">
    <source>
        <dbReference type="EMBL" id="GGD48084.1"/>
    </source>
</evidence>
<gene>
    <name evidence="1" type="ORF">GCM10011514_10090</name>
</gene>
<comment type="caution">
    <text evidence="1">The sequence shown here is derived from an EMBL/GenBank/DDBJ whole genome shotgun (WGS) entry which is preliminary data.</text>
</comment>
<accession>A0A917DLL5</accession>
<reference evidence="1" key="2">
    <citation type="submission" date="2020-09" db="EMBL/GenBank/DDBJ databases">
        <authorList>
            <person name="Sun Q."/>
            <person name="Zhou Y."/>
        </authorList>
    </citation>
    <scope>NUCLEOTIDE SEQUENCE</scope>
    <source>
        <strain evidence="1">CGMCC 1.15958</strain>
    </source>
</reference>
<dbReference type="EMBL" id="BMKK01000002">
    <property type="protein sequence ID" value="GGD48084.1"/>
    <property type="molecule type" value="Genomic_DNA"/>
</dbReference>
<name>A0A917DLL5_9BACT</name>
<proteinExistence type="predicted"/>
<reference evidence="1" key="1">
    <citation type="journal article" date="2014" name="Int. J. Syst. Evol. Microbiol.">
        <title>Complete genome sequence of Corynebacterium casei LMG S-19264T (=DSM 44701T), isolated from a smear-ripened cheese.</title>
        <authorList>
            <consortium name="US DOE Joint Genome Institute (JGI-PGF)"/>
            <person name="Walter F."/>
            <person name="Albersmeier A."/>
            <person name="Kalinowski J."/>
            <person name="Ruckert C."/>
        </authorList>
    </citation>
    <scope>NUCLEOTIDE SEQUENCE</scope>
    <source>
        <strain evidence="1">CGMCC 1.15958</strain>
    </source>
</reference>
<evidence type="ECO:0000313" key="2">
    <source>
        <dbReference type="Proteomes" id="UP000609064"/>
    </source>
</evidence>
<organism evidence="1 2">
    <name type="scientific">Emticicia aquatilis</name>
    <dbReference type="NCBI Taxonomy" id="1537369"/>
    <lineage>
        <taxon>Bacteria</taxon>
        <taxon>Pseudomonadati</taxon>
        <taxon>Bacteroidota</taxon>
        <taxon>Cytophagia</taxon>
        <taxon>Cytophagales</taxon>
        <taxon>Leadbetterellaceae</taxon>
        <taxon>Emticicia</taxon>
    </lineage>
</organism>
<dbReference type="Proteomes" id="UP000609064">
    <property type="component" value="Unassembled WGS sequence"/>
</dbReference>
<protein>
    <submittedName>
        <fullName evidence="1">Uncharacterized protein</fullName>
    </submittedName>
</protein>
<sequence>MLATQVFAMNHITKIEIVGKQPSQIYDFMFGLDKPKYMAWHPEDHAGFIIIKQTDVKRGSVFYFDERIGDFRVNHQWEVVGVIKNHKIILKAIYKVPVYLFLTFDKTLNGTMVTHDLQIGNQHKSDGIKDWFIKKFIFTLSRQNALTKHAIEEFKNLEKLIE</sequence>